<dbReference type="InterPro" id="IPR014036">
    <property type="entry name" value="DeoR-like_C"/>
</dbReference>
<feature type="region of interest" description="Disordered" evidence="7">
    <location>
        <begin position="234"/>
        <end position="255"/>
    </location>
</feature>
<evidence type="ECO:0000313" key="10">
    <source>
        <dbReference type="Proteomes" id="UP000675554"/>
    </source>
</evidence>
<evidence type="ECO:0000259" key="8">
    <source>
        <dbReference type="PROSITE" id="PS51000"/>
    </source>
</evidence>
<dbReference type="InterPro" id="IPR050313">
    <property type="entry name" value="Carb_Metab_HTH_regulators"/>
</dbReference>
<evidence type="ECO:0000256" key="5">
    <source>
        <dbReference type="ARBA" id="ARBA00023163"/>
    </source>
</evidence>
<evidence type="ECO:0000256" key="2">
    <source>
        <dbReference type="ARBA" id="ARBA00022491"/>
    </source>
</evidence>
<dbReference type="Pfam" id="PF08220">
    <property type="entry name" value="HTH_DeoR"/>
    <property type="match status" value="1"/>
</dbReference>
<dbReference type="InterPro" id="IPR001034">
    <property type="entry name" value="DeoR_HTH"/>
</dbReference>
<dbReference type="InterPro" id="IPR018356">
    <property type="entry name" value="Tscrpt_reg_HTH_DeoR_CS"/>
</dbReference>
<dbReference type="SUPFAM" id="SSF100950">
    <property type="entry name" value="NagB/RpiA/CoA transferase-like"/>
    <property type="match status" value="1"/>
</dbReference>
<dbReference type="SMART" id="SM01134">
    <property type="entry name" value="DeoRC"/>
    <property type="match status" value="1"/>
</dbReference>
<evidence type="ECO:0000256" key="3">
    <source>
        <dbReference type="ARBA" id="ARBA00023015"/>
    </source>
</evidence>
<dbReference type="Pfam" id="PF00455">
    <property type="entry name" value="DeoRC"/>
    <property type="match status" value="1"/>
</dbReference>
<accession>A0A8T4J184</accession>
<dbReference type="Gene3D" id="1.10.10.10">
    <property type="entry name" value="Winged helix-like DNA-binding domain superfamily/Winged helix DNA-binding domain"/>
    <property type="match status" value="1"/>
</dbReference>
<keyword evidence="2" id="KW-0678">Repressor</keyword>
<dbReference type="GO" id="GO:0003700">
    <property type="term" value="F:DNA-binding transcription factor activity"/>
    <property type="evidence" value="ECO:0007669"/>
    <property type="project" value="InterPro"/>
</dbReference>
<dbReference type="SUPFAM" id="SSF46785">
    <property type="entry name" value="Winged helix' DNA-binding domain"/>
    <property type="match status" value="1"/>
</dbReference>
<evidence type="ECO:0000313" key="9">
    <source>
        <dbReference type="EMBL" id="MBR7677162.1"/>
    </source>
</evidence>
<keyword evidence="3" id="KW-0805">Transcription regulation</keyword>
<comment type="caution">
    <text evidence="9">The sequence shown here is derived from an EMBL/GenBank/DDBJ whole genome shotgun (WGS) entry which is preliminary data.</text>
</comment>
<dbReference type="PANTHER" id="PTHR30363:SF4">
    <property type="entry name" value="GLYCEROL-3-PHOSPHATE REGULON REPRESSOR"/>
    <property type="match status" value="1"/>
</dbReference>
<dbReference type="SMART" id="SM00420">
    <property type="entry name" value="HTH_DEOR"/>
    <property type="match status" value="1"/>
</dbReference>
<dbReference type="Proteomes" id="UP000675554">
    <property type="component" value="Unassembled WGS sequence"/>
</dbReference>
<sequence>MLRESRHEQLLRILREEGVLPIGEIAKRLHVSEATARRDLDGLGKAGRLTRIYGGAVAHDAVARGPAERPFADEEGDDLAAKDAVARGAARMVQDGDTVLLDIGTTTLRLARLLHGRRVTVATSSLAVYEELRDDPEVDLVLLGGQVRRNYRSLVGHLTETSLSQLYADRLFLGTSGVLPDGRVLDSTDVEVPVKRAMLSAARQVVLLAVARKFPGTGTARVCGPGDIDVLVTNGTSGPDQAAGPEETGAQRHRTHDPARLAAFREAGVEVVEV</sequence>
<keyword evidence="10" id="KW-1185">Reference proteome</keyword>
<keyword evidence="4" id="KW-0238">DNA-binding</keyword>
<reference evidence="9" key="1">
    <citation type="submission" date="2021-04" db="EMBL/GenBank/DDBJ databases">
        <title>Sequencing of actinobacteria type strains.</title>
        <authorList>
            <person name="Nguyen G.-S."/>
            <person name="Wentzel A."/>
        </authorList>
    </citation>
    <scope>NUCLEOTIDE SEQUENCE</scope>
    <source>
        <strain evidence="9">DSM 42095</strain>
    </source>
</reference>
<protein>
    <recommendedName>
        <fullName evidence="1">Lactose phosphotransferase system repressor</fullName>
    </recommendedName>
</protein>
<gene>
    <name evidence="9" type="ORF">KDA82_30025</name>
</gene>
<comment type="function">
    <text evidence="6">Repressor of the lactose catabolism operon. Galactose-6-phosphate is the inducer.</text>
</comment>
<evidence type="ECO:0000256" key="7">
    <source>
        <dbReference type="SAM" id="MobiDB-lite"/>
    </source>
</evidence>
<dbReference type="GO" id="GO:0003677">
    <property type="term" value="F:DNA binding"/>
    <property type="evidence" value="ECO:0007669"/>
    <property type="project" value="UniProtKB-KW"/>
</dbReference>
<evidence type="ECO:0000256" key="6">
    <source>
        <dbReference type="ARBA" id="ARBA00024937"/>
    </source>
</evidence>
<name>A0A8T4J184_9ACTN</name>
<proteinExistence type="predicted"/>
<dbReference type="InterPro" id="IPR036390">
    <property type="entry name" value="WH_DNA-bd_sf"/>
</dbReference>
<feature type="domain" description="HTH deoR-type" evidence="8">
    <location>
        <begin position="3"/>
        <end position="58"/>
    </location>
</feature>
<dbReference type="InterPro" id="IPR036388">
    <property type="entry name" value="WH-like_DNA-bd_sf"/>
</dbReference>
<dbReference type="EMBL" id="JAGSMN010000849">
    <property type="protein sequence ID" value="MBR7677162.1"/>
    <property type="molecule type" value="Genomic_DNA"/>
</dbReference>
<dbReference type="InterPro" id="IPR037171">
    <property type="entry name" value="NagB/RpiA_transferase-like"/>
</dbReference>
<dbReference type="PRINTS" id="PR00037">
    <property type="entry name" value="HTHLACR"/>
</dbReference>
<dbReference type="PROSITE" id="PS00894">
    <property type="entry name" value="HTH_DEOR_1"/>
    <property type="match status" value="1"/>
</dbReference>
<keyword evidence="5" id="KW-0804">Transcription</keyword>
<organism evidence="9 10">
    <name type="scientific">Streptomyces daliensis</name>
    <dbReference type="NCBI Taxonomy" id="299421"/>
    <lineage>
        <taxon>Bacteria</taxon>
        <taxon>Bacillati</taxon>
        <taxon>Actinomycetota</taxon>
        <taxon>Actinomycetes</taxon>
        <taxon>Kitasatosporales</taxon>
        <taxon>Streptomycetaceae</taxon>
        <taxon>Streptomyces</taxon>
    </lineage>
</organism>
<dbReference type="PANTHER" id="PTHR30363">
    <property type="entry name" value="HTH-TYPE TRANSCRIPTIONAL REGULATOR SRLR-RELATED"/>
    <property type="match status" value="1"/>
</dbReference>
<evidence type="ECO:0000256" key="4">
    <source>
        <dbReference type="ARBA" id="ARBA00023125"/>
    </source>
</evidence>
<evidence type="ECO:0000256" key="1">
    <source>
        <dbReference type="ARBA" id="ARBA00021390"/>
    </source>
</evidence>
<dbReference type="AlphaFoldDB" id="A0A8T4J184"/>
<dbReference type="PROSITE" id="PS51000">
    <property type="entry name" value="HTH_DEOR_2"/>
    <property type="match status" value="1"/>
</dbReference>